<dbReference type="Pfam" id="PF17940">
    <property type="entry name" value="TetR_C_31"/>
    <property type="match status" value="1"/>
</dbReference>
<sequence length="142" mass="15473">MHDGAVGMHLADLDPRVQRVLRDRRTQDVEQVGAVQHRPLAVPALQLGGVRTGQPAPVDVLDPGLAFRHRPLPDLVAAGVPDPADRARDFVAFLDGLMFDAITRPGERELDEDHLRATVRALLEATVSTSAREPGRSRTRPA</sequence>
<dbReference type="Gene3D" id="1.10.357.10">
    <property type="entry name" value="Tetracycline Repressor, domain 2"/>
    <property type="match status" value="1"/>
</dbReference>
<evidence type="ECO:0000259" key="1">
    <source>
        <dbReference type="Pfam" id="PF17940"/>
    </source>
</evidence>
<evidence type="ECO:0000313" key="3">
    <source>
        <dbReference type="Proteomes" id="UP001500979"/>
    </source>
</evidence>
<dbReference type="EMBL" id="BAAAUX010000014">
    <property type="protein sequence ID" value="GAA2792638.1"/>
    <property type="molecule type" value="Genomic_DNA"/>
</dbReference>
<feature type="domain" description="Tetracyclin repressor-like C-terminal group 31" evidence="1">
    <location>
        <begin position="75"/>
        <end position="124"/>
    </location>
</feature>
<dbReference type="InterPro" id="IPR041583">
    <property type="entry name" value="TetR_C_31"/>
</dbReference>
<protein>
    <recommendedName>
        <fullName evidence="1">Tetracyclin repressor-like C-terminal group 31 domain-containing protein</fullName>
    </recommendedName>
</protein>
<comment type="caution">
    <text evidence="2">The sequence shown here is derived from an EMBL/GenBank/DDBJ whole genome shotgun (WGS) entry which is preliminary data.</text>
</comment>
<gene>
    <name evidence="2" type="ORF">GCM10010470_29290</name>
</gene>
<keyword evidence="3" id="KW-1185">Reference proteome</keyword>
<dbReference type="Proteomes" id="UP001500979">
    <property type="component" value="Unassembled WGS sequence"/>
</dbReference>
<evidence type="ECO:0000313" key="2">
    <source>
        <dbReference type="EMBL" id="GAA2792638.1"/>
    </source>
</evidence>
<name>A0ABN3VCT3_9PSEU</name>
<organism evidence="2 3">
    <name type="scientific">Saccharopolyspora taberi</name>
    <dbReference type="NCBI Taxonomy" id="60895"/>
    <lineage>
        <taxon>Bacteria</taxon>
        <taxon>Bacillati</taxon>
        <taxon>Actinomycetota</taxon>
        <taxon>Actinomycetes</taxon>
        <taxon>Pseudonocardiales</taxon>
        <taxon>Pseudonocardiaceae</taxon>
        <taxon>Saccharopolyspora</taxon>
    </lineage>
</organism>
<proteinExistence type="predicted"/>
<reference evidence="2 3" key="1">
    <citation type="journal article" date="2019" name="Int. J. Syst. Evol. Microbiol.">
        <title>The Global Catalogue of Microorganisms (GCM) 10K type strain sequencing project: providing services to taxonomists for standard genome sequencing and annotation.</title>
        <authorList>
            <consortium name="The Broad Institute Genomics Platform"/>
            <consortium name="The Broad Institute Genome Sequencing Center for Infectious Disease"/>
            <person name="Wu L."/>
            <person name="Ma J."/>
        </authorList>
    </citation>
    <scope>NUCLEOTIDE SEQUENCE [LARGE SCALE GENOMIC DNA]</scope>
    <source>
        <strain evidence="2 3">JCM 9383</strain>
    </source>
</reference>
<accession>A0ABN3VCT3</accession>